<reference evidence="1 2" key="1">
    <citation type="journal article" date="2021" name="Plant Biotechnol. J.">
        <title>Multi-omics assisted identification of the key and species-specific regulatory components of drought-tolerant mechanisms in Gossypium stocksii.</title>
        <authorList>
            <person name="Yu D."/>
            <person name="Ke L."/>
            <person name="Zhang D."/>
            <person name="Wu Y."/>
            <person name="Sun Y."/>
            <person name="Mei J."/>
            <person name="Sun J."/>
            <person name="Sun Y."/>
        </authorList>
    </citation>
    <scope>NUCLEOTIDE SEQUENCE [LARGE SCALE GENOMIC DNA]</scope>
    <source>
        <strain evidence="2">cv. E1</strain>
        <tissue evidence="1">Leaf</tissue>
    </source>
</reference>
<gene>
    <name evidence="1" type="ORF">J1N35_011498</name>
</gene>
<dbReference type="AlphaFoldDB" id="A0A9D4ADG4"/>
<protein>
    <submittedName>
        <fullName evidence="1">Uncharacterized protein</fullName>
    </submittedName>
</protein>
<evidence type="ECO:0000313" key="1">
    <source>
        <dbReference type="EMBL" id="KAH1107730.1"/>
    </source>
</evidence>
<accession>A0A9D4ADG4</accession>
<evidence type="ECO:0000313" key="2">
    <source>
        <dbReference type="Proteomes" id="UP000828251"/>
    </source>
</evidence>
<sequence length="220" mass="24436">MKGYTYDGTTKHEGADDGDDGILVADGWLINHRLGKEPLVLENEPFVPPQAIFASPTKPIKSEDSSPHISMSLPVVPILDTTCPTSHTSSISALYYTPSSGKQKQDRHLPLELKEFTYPSSSSEGIHRPTLSELAGSFSIMAAKRGNNEALEKFKADTNEGIKAYLRSVESNLMLHTPVDVGPFDLCCLNYKCLWYLTKSNIGFDISKPKKAKWEEFQRK</sequence>
<keyword evidence="2" id="KW-1185">Reference proteome</keyword>
<dbReference type="Proteomes" id="UP000828251">
    <property type="component" value="Unassembled WGS sequence"/>
</dbReference>
<organism evidence="1 2">
    <name type="scientific">Gossypium stocksii</name>
    <dbReference type="NCBI Taxonomy" id="47602"/>
    <lineage>
        <taxon>Eukaryota</taxon>
        <taxon>Viridiplantae</taxon>
        <taxon>Streptophyta</taxon>
        <taxon>Embryophyta</taxon>
        <taxon>Tracheophyta</taxon>
        <taxon>Spermatophyta</taxon>
        <taxon>Magnoliopsida</taxon>
        <taxon>eudicotyledons</taxon>
        <taxon>Gunneridae</taxon>
        <taxon>Pentapetalae</taxon>
        <taxon>rosids</taxon>
        <taxon>malvids</taxon>
        <taxon>Malvales</taxon>
        <taxon>Malvaceae</taxon>
        <taxon>Malvoideae</taxon>
        <taxon>Gossypium</taxon>
    </lineage>
</organism>
<dbReference type="EMBL" id="JAIQCV010000004">
    <property type="protein sequence ID" value="KAH1107730.1"/>
    <property type="molecule type" value="Genomic_DNA"/>
</dbReference>
<name>A0A9D4ADG4_9ROSI</name>
<comment type="caution">
    <text evidence="1">The sequence shown here is derived from an EMBL/GenBank/DDBJ whole genome shotgun (WGS) entry which is preliminary data.</text>
</comment>
<proteinExistence type="predicted"/>